<keyword evidence="3" id="KW-1133">Transmembrane helix</keyword>
<keyword evidence="6" id="KW-0732">Signal</keyword>
<dbReference type="GO" id="GO:0016020">
    <property type="term" value="C:membrane"/>
    <property type="evidence" value="ECO:0007669"/>
    <property type="project" value="UniProtKB-SubCell"/>
</dbReference>
<proteinExistence type="predicted"/>
<dbReference type="SUPFAM" id="SSF144091">
    <property type="entry name" value="Rhomboid-like"/>
    <property type="match status" value="1"/>
</dbReference>
<evidence type="ECO:0000256" key="3">
    <source>
        <dbReference type="ARBA" id="ARBA00022989"/>
    </source>
</evidence>
<feature type="region of interest" description="Disordered" evidence="5">
    <location>
        <begin position="53"/>
        <end position="80"/>
    </location>
</feature>
<dbReference type="InterPro" id="IPR022764">
    <property type="entry name" value="Peptidase_S54_rhomboid_dom"/>
</dbReference>
<keyword evidence="8" id="KW-0645">Protease</keyword>
<feature type="chain" id="PRO_5043719250" evidence="6">
    <location>
        <begin position="20"/>
        <end position="740"/>
    </location>
</feature>
<keyword evidence="2" id="KW-0812">Transmembrane</keyword>
<protein>
    <submittedName>
        <fullName evidence="8">Rhomboid family intramembrane serine protease</fullName>
    </submittedName>
</protein>
<dbReference type="GeneID" id="94193504"/>
<dbReference type="PANTHER" id="PTHR43731">
    <property type="entry name" value="RHOMBOID PROTEASE"/>
    <property type="match status" value="1"/>
</dbReference>
<keyword evidence="8" id="KW-0378">Hydrolase</keyword>
<dbReference type="InterPro" id="IPR035952">
    <property type="entry name" value="Rhomboid-like_sf"/>
</dbReference>
<dbReference type="Proteomes" id="UP001497744">
    <property type="component" value="Unassembled WGS sequence"/>
</dbReference>
<comment type="caution">
    <text evidence="8">The sequence shown here is derived from an EMBL/GenBank/DDBJ whole genome shotgun (WGS) entry which is preliminary data.</text>
</comment>
<comment type="subcellular location">
    <subcellularLocation>
        <location evidence="1">Membrane</location>
        <topology evidence="1">Multi-pass membrane protein</topology>
    </subcellularLocation>
</comment>
<dbReference type="GO" id="GO:0004252">
    <property type="term" value="F:serine-type endopeptidase activity"/>
    <property type="evidence" value="ECO:0007669"/>
    <property type="project" value="InterPro"/>
</dbReference>
<dbReference type="Gene3D" id="1.20.1540.10">
    <property type="entry name" value="Rhomboid-like"/>
    <property type="match status" value="1"/>
</dbReference>
<dbReference type="GO" id="GO:0006508">
    <property type="term" value="P:proteolysis"/>
    <property type="evidence" value="ECO:0007669"/>
    <property type="project" value="UniProtKB-KW"/>
</dbReference>
<evidence type="ECO:0000259" key="7">
    <source>
        <dbReference type="Pfam" id="PF01694"/>
    </source>
</evidence>
<gene>
    <name evidence="8" type="ORF">BcabD6B2_14560</name>
</gene>
<dbReference type="RefSeq" id="XP_067714092.1">
    <property type="nucleotide sequence ID" value="XM_067857991.1"/>
</dbReference>
<evidence type="ECO:0000256" key="5">
    <source>
        <dbReference type="SAM" id="MobiDB-lite"/>
    </source>
</evidence>
<dbReference type="EMBL" id="BPLF01000001">
    <property type="protein sequence ID" value="GIX62021.1"/>
    <property type="molecule type" value="Genomic_DNA"/>
</dbReference>
<accession>A0AAV4LSH2</accession>
<dbReference type="InterPro" id="IPR050925">
    <property type="entry name" value="Rhomboid_protease_S54"/>
</dbReference>
<dbReference type="AlphaFoldDB" id="A0AAV4LSH2"/>
<dbReference type="Pfam" id="PF01694">
    <property type="entry name" value="Rhomboid"/>
    <property type="match status" value="1"/>
</dbReference>
<keyword evidence="4" id="KW-0472">Membrane</keyword>
<evidence type="ECO:0000256" key="1">
    <source>
        <dbReference type="ARBA" id="ARBA00004141"/>
    </source>
</evidence>
<evidence type="ECO:0000313" key="9">
    <source>
        <dbReference type="Proteomes" id="UP001497744"/>
    </source>
</evidence>
<reference evidence="8 9" key="1">
    <citation type="submission" date="2021-06" db="EMBL/GenBank/DDBJ databases">
        <title>Genome sequence of Babesia caballi.</title>
        <authorList>
            <person name="Yamagishi J."/>
            <person name="Kidaka T."/>
            <person name="Ochi A."/>
        </authorList>
    </citation>
    <scope>NUCLEOTIDE SEQUENCE [LARGE SCALE GENOMIC DNA]</scope>
    <source>
        <strain evidence="8">USDA-D6B2</strain>
    </source>
</reference>
<feature type="domain" description="Peptidase S54 rhomboid" evidence="7">
    <location>
        <begin position="245"/>
        <end position="375"/>
    </location>
</feature>
<name>A0AAV4LSH2_BABCB</name>
<evidence type="ECO:0000256" key="6">
    <source>
        <dbReference type="SAM" id="SignalP"/>
    </source>
</evidence>
<keyword evidence="9" id="KW-1185">Reference proteome</keyword>
<feature type="compositionally biased region" description="Basic and acidic residues" evidence="5">
    <location>
        <begin position="513"/>
        <end position="522"/>
    </location>
</feature>
<feature type="signal peptide" evidence="6">
    <location>
        <begin position="1"/>
        <end position="19"/>
    </location>
</feature>
<sequence>MLAAAFLHLCLLLPHLAEARRRTSVGDARYSAARAGGDLAFLAASRRGPLSGPFTVHHWKPSTDDRRAPTASGSGPNAWLGASKCPAGSTSLSRSGTPGWGICAAGADRRPPHPPGGPGTLPGLLAATAVGPSHVVDWVKSKRAVLQRAKDALTRPLSHPGSYLSGVCRDYMVSAERRCRLLSREVHTWYLKACNLGFSGLIALGRDPLTNLVQLIGLAYALDWWTGCGPIRARCDLNAVEVFVRGQYYRMLTCLFLHDGLLHMLHNVRSLWALGAEAVGLLGTPRVVALYFASGAIANYVSYVYNFAYANGLPADLYRMTQSVVHGVGQSGRSTGSLVEHVVDRIRAKHAGSAFPAFLLTYTSTALFQLLDGAVRALLPFAYRSGEQPKSRDVEAALNGYIRRKAAKQRGCGASAAIYGLMGAICACHLRFGGGAERRRVLELLAQPVEVALAVGGIGVLDHGVVVAEHAREGRELVVVDQVVSVLADVCSEVEPLRRQLTEHASGQGALQPHDEGGDHADGHARRLVIHEVEVVQEDVGDGGEVEVDDQTQDEKTKLDVYLSRQDAFAERRNEGKQLQRFLAETARLVVERVQHAAQQLLQHLLHESRQLRHQVVLHLQELDLGTRHVEVPLNQIRDSGGHEGPRRGAFLPAHPCLQRLHEKRDRQAAAGDERDVGQQEHEHDQGRLQRRELPRVLVLADGLCNAEHELLESVLGYRQVRRHHGRNQRGDLLYAVVHC</sequence>
<feature type="region of interest" description="Disordered" evidence="5">
    <location>
        <begin position="663"/>
        <end position="689"/>
    </location>
</feature>
<evidence type="ECO:0000256" key="2">
    <source>
        <dbReference type="ARBA" id="ARBA00022692"/>
    </source>
</evidence>
<dbReference type="PANTHER" id="PTHR43731:SF26">
    <property type="entry name" value="RHOMBOID-LIKE PROTEIN 10, CHLOROPLASTIC"/>
    <property type="match status" value="1"/>
</dbReference>
<organism evidence="8 9">
    <name type="scientific">Babesia caballi</name>
    <dbReference type="NCBI Taxonomy" id="5871"/>
    <lineage>
        <taxon>Eukaryota</taxon>
        <taxon>Sar</taxon>
        <taxon>Alveolata</taxon>
        <taxon>Apicomplexa</taxon>
        <taxon>Aconoidasida</taxon>
        <taxon>Piroplasmida</taxon>
        <taxon>Babesiidae</taxon>
        <taxon>Babesia</taxon>
    </lineage>
</organism>
<evidence type="ECO:0000313" key="8">
    <source>
        <dbReference type="EMBL" id="GIX62021.1"/>
    </source>
</evidence>
<evidence type="ECO:0000256" key="4">
    <source>
        <dbReference type="ARBA" id="ARBA00023136"/>
    </source>
</evidence>
<feature type="region of interest" description="Disordered" evidence="5">
    <location>
        <begin position="503"/>
        <end position="522"/>
    </location>
</feature>